<feature type="domain" description="PPM-type phosphatase" evidence="1">
    <location>
        <begin position="34"/>
        <end position="174"/>
    </location>
</feature>
<organism evidence="2">
    <name type="scientific">bioreactor metagenome</name>
    <dbReference type="NCBI Taxonomy" id="1076179"/>
    <lineage>
        <taxon>unclassified sequences</taxon>
        <taxon>metagenomes</taxon>
        <taxon>ecological metagenomes</taxon>
    </lineage>
</organism>
<dbReference type="Pfam" id="PF07228">
    <property type="entry name" value="SpoIIE"/>
    <property type="match status" value="1"/>
</dbReference>
<proteinExistence type="predicted"/>
<comment type="caution">
    <text evidence="2">The sequence shown here is derived from an EMBL/GenBank/DDBJ whole genome shotgun (WGS) entry which is preliminary data.</text>
</comment>
<name>A0A644U0X6_9ZZZZ</name>
<dbReference type="Gene3D" id="3.60.40.10">
    <property type="entry name" value="PPM-type phosphatase domain"/>
    <property type="match status" value="1"/>
</dbReference>
<dbReference type="EMBL" id="VSSQ01000065">
    <property type="protein sequence ID" value="MPL72347.1"/>
    <property type="molecule type" value="Genomic_DNA"/>
</dbReference>
<gene>
    <name evidence="2" type="ORF">SDC9_18130</name>
</gene>
<dbReference type="InterPro" id="IPR036457">
    <property type="entry name" value="PPM-type-like_dom_sf"/>
</dbReference>
<evidence type="ECO:0000259" key="1">
    <source>
        <dbReference type="Pfam" id="PF07228"/>
    </source>
</evidence>
<dbReference type="AlphaFoldDB" id="A0A644U0X6"/>
<dbReference type="InterPro" id="IPR001932">
    <property type="entry name" value="PPM-type_phosphatase-like_dom"/>
</dbReference>
<sequence>MDNRFYIEVNAELKNHHESRICGDVFLSRRINEENRIVAVLSDGMGHGVKANMLATLTATMALNFTAEHKEMHRIAEIIMNTLPECSERKMSYSTFTIIDIEFDGKVRILEYDNPQTIVLRGKKIFEPEWTCVMLEGGKSAGKELKSCEFVPEKEDRIIFFSDGVAQSGLGGGKYLFGWGRDSVQQYVLELVNHEPDISALQLAHKVVNMAHVNDGYLSKDDTSCGVIYFREPRKMLVCTGPPFEESNDSGFARMVDQFDGKKIICGATTADIIARELKRSIEDTFDFDDPDLPPISLMEGVDLVTEGILTLGKVTEILKGFNNSTRLTKGPADRIVKMLIESDEIHFIIGTRINIAHQDPSLPVELEIRRTVVKRIARLLEDKFLKEVALTFI</sequence>
<evidence type="ECO:0000313" key="2">
    <source>
        <dbReference type="EMBL" id="MPL72347.1"/>
    </source>
</evidence>
<dbReference type="SUPFAM" id="SSF81606">
    <property type="entry name" value="PP2C-like"/>
    <property type="match status" value="1"/>
</dbReference>
<protein>
    <recommendedName>
        <fullName evidence="1">PPM-type phosphatase domain-containing protein</fullName>
    </recommendedName>
</protein>
<accession>A0A644U0X6</accession>
<reference evidence="2" key="1">
    <citation type="submission" date="2019-08" db="EMBL/GenBank/DDBJ databases">
        <authorList>
            <person name="Kucharzyk K."/>
            <person name="Murdoch R.W."/>
            <person name="Higgins S."/>
            <person name="Loffler F."/>
        </authorList>
    </citation>
    <scope>NUCLEOTIDE SEQUENCE</scope>
</reference>